<dbReference type="AlphaFoldDB" id="E4N4C9"/>
<protein>
    <submittedName>
        <fullName evidence="3">Putative beta-lactamase</fullName>
    </submittedName>
</protein>
<dbReference type="PATRIC" id="fig|452652.3.peg.202"/>
<sequence>MQHADSADSADNADRADSTDSADSADSAGRPELRRLLDRAVTRGGVPGVVVEVRECGQVWRAAAGVADTATGRERTIADRFRIGSITKPFVATVVLQLAAEGRIGLDDPLAAQLPCPGVESAAGATVRELLNHTSGVPSHTDDPAALNAHATHPPATLLRVAAARPRAFAPGAGWAYSNTNYVLAGLLVEHVTGRTLAAEVDRRISRPLGLTGTRLPSAADHGLPAPHARHYTKLFRTDPDAPVLDATTLDPAPFWASGDMVSTVGDLNRFLAALLAGRLLPPDRQRDLLLTVPTRDWLPGAAYGLGVCALPLPGGTGTRWGMGGATIGSWTYAFATPDGSRLLAVNTNADWTDPASGWADPIGLFTELLETALAD</sequence>
<dbReference type="InterPro" id="IPR050491">
    <property type="entry name" value="AmpC-like"/>
</dbReference>
<dbReference type="HOGENOM" id="CLU_020027_2_3_11"/>
<accession>E4N4C9</accession>
<dbReference type="KEGG" id="ksk:KSE_02100"/>
<dbReference type="eggNOG" id="COG1680">
    <property type="taxonomic scope" value="Bacteria"/>
</dbReference>
<dbReference type="EMBL" id="AP010968">
    <property type="protein sequence ID" value="BAJ26060.1"/>
    <property type="molecule type" value="Genomic_DNA"/>
</dbReference>
<evidence type="ECO:0000313" key="4">
    <source>
        <dbReference type="Proteomes" id="UP000007076"/>
    </source>
</evidence>
<feature type="region of interest" description="Disordered" evidence="1">
    <location>
        <begin position="1"/>
        <end position="31"/>
    </location>
</feature>
<evidence type="ECO:0000256" key="1">
    <source>
        <dbReference type="SAM" id="MobiDB-lite"/>
    </source>
</evidence>
<dbReference type="Pfam" id="PF00144">
    <property type="entry name" value="Beta-lactamase"/>
    <property type="match status" value="1"/>
</dbReference>
<keyword evidence="4" id="KW-1185">Reference proteome</keyword>
<dbReference type="RefSeq" id="WP_014133381.1">
    <property type="nucleotide sequence ID" value="NC_016109.1"/>
</dbReference>
<dbReference type="Proteomes" id="UP000007076">
    <property type="component" value="Chromosome"/>
</dbReference>
<dbReference type="PANTHER" id="PTHR46825:SF7">
    <property type="entry name" value="D-ALANYL-D-ALANINE CARBOXYPEPTIDASE"/>
    <property type="match status" value="1"/>
</dbReference>
<dbReference type="MEROPS" id="S12.003"/>
<feature type="compositionally biased region" description="Low complexity" evidence="1">
    <location>
        <begin position="19"/>
        <end position="28"/>
    </location>
</feature>
<feature type="domain" description="PI-PLC Y-box" evidence="2">
    <location>
        <begin position="234"/>
        <end position="259"/>
    </location>
</feature>
<proteinExistence type="predicted"/>
<organism evidence="3 4">
    <name type="scientific">Kitasatospora setae (strain ATCC 33774 / DSM 43861 / JCM 3304 / KCC A-0304 / NBRC 14216 / KM-6054)</name>
    <name type="common">Streptomyces setae</name>
    <dbReference type="NCBI Taxonomy" id="452652"/>
    <lineage>
        <taxon>Bacteria</taxon>
        <taxon>Bacillati</taxon>
        <taxon>Actinomycetota</taxon>
        <taxon>Actinomycetes</taxon>
        <taxon>Kitasatosporales</taxon>
        <taxon>Streptomycetaceae</taxon>
        <taxon>Kitasatospora</taxon>
    </lineage>
</organism>
<name>E4N4C9_KITSK</name>
<reference evidence="3 4" key="1">
    <citation type="journal article" date="2010" name="DNA Res.">
        <title>Genome sequence of Kitasatospora setae NBRC 14216T: an evolutionary snapshot of the family Streptomycetaceae.</title>
        <authorList>
            <person name="Ichikawa N."/>
            <person name="Oguchi A."/>
            <person name="Ikeda H."/>
            <person name="Ishikawa J."/>
            <person name="Kitani S."/>
            <person name="Watanabe Y."/>
            <person name="Nakamura S."/>
            <person name="Katano Y."/>
            <person name="Kishi E."/>
            <person name="Sasagawa M."/>
            <person name="Ankai A."/>
            <person name="Fukui S."/>
            <person name="Hashimoto Y."/>
            <person name="Kamata S."/>
            <person name="Otoguro M."/>
            <person name="Tanikawa S."/>
            <person name="Nihira T."/>
            <person name="Horinouchi S."/>
            <person name="Ohnishi Y."/>
            <person name="Hayakawa M."/>
            <person name="Kuzuyama T."/>
            <person name="Arisawa A."/>
            <person name="Nomoto F."/>
            <person name="Miura H."/>
            <person name="Takahashi Y."/>
            <person name="Fujita N."/>
        </authorList>
    </citation>
    <scope>NUCLEOTIDE SEQUENCE [LARGE SCALE GENOMIC DNA]</scope>
    <source>
        <strain evidence="4">ATCC 33774 / DSM 43861 / JCM 3304 / KCC A-0304 / NBRC 14216 / KM-6054</strain>
    </source>
</reference>
<dbReference type="PROSITE" id="PS50008">
    <property type="entry name" value="PIPLC_Y_DOMAIN"/>
    <property type="match status" value="1"/>
</dbReference>
<dbReference type="PANTHER" id="PTHR46825">
    <property type="entry name" value="D-ALANYL-D-ALANINE-CARBOXYPEPTIDASE/ENDOPEPTIDASE AMPH"/>
    <property type="match status" value="1"/>
</dbReference>
<dbReference type="GO" id="GO:0004435">
    <property type="term" value="F:phosphatidylinositol-4,5-bisphosphate phospholipase C activity"/>
    <property type="evidence" value="ECO:0007669"/>
    <property type="project" value="InterPro"/>
</dbReference>
<evidence type="ECO:0000259" key="2">
    <source>
        <dbReference type="PROSITE" id="PS50008"/>
    </source>
</evidence>
<evidence type="ECO:0000313" key="3">
    <source>
        <dbReference type="EMBL" id="BAJ26060.1"/>
    </source>
</evidence>
<gene>
    <name evidence="3" type="ordered locus">KSE_02100</name>
</gene>
<dbReference type="Gene3D" id="3.40.710.10">
    <property type="entry name" value="DD-peptidase/beta-lactamase superfamily"/>
    <property type="match status" value="1"/>
</dbReference>
<dbReference type="InterPro" id="IPR001466">
    <property type="entry name" value="Beta-lactam-related"/>
</dbReference>
<dbReference type="InterPro" id="IPR012338">
    <property type="entry name" value="Beta-lactam/transpept-like"/>
</dbReference>
<dbReference type="STRING" id="452652.KSE_02100"/>
<dbReference type="GO" id="GO:0006629">
    <property type="term" value="P:lipid metabolic process"/>
    <property type="evidence" value="ECO:0007669"/>
    <property type="project" value="InterPro"/>
</dbReference>
<dbReference type="SUPFAM" id="SSF56601">
    <property type="entry name" value="beta-lactamase/transpeptidase-like"/>
    <property type="match status" value="1"/>
</dbReference>
<dbReference type="InterPro" id="IPR001711">
    <property type="entry name" value="PLipase_C_Pinositol-sp_Y"/>
</dbReference>
<dbReference type="GO" id="GO:0035556">
    <property type="term" value="P:intracellular signal transduction"/>
    <property type="evidence" value="ECO:0007669"/>
    <property type="project" value="InterPro"/>
</dbReference>